<sequence length="123" mass="13895">MKEFSKDSSIVHCESLVLAVISGLHTRFGEMFKNVHMRLASVTDPTFKTIWADESEKEQLITLLKSTVRRHKAFNLNAVSGEYNSALPSSAACERVFSTAGLIFTAKRTRLSDLNFEILVFFY</sequence>
<protein>
    <recommendedName>
        <fullName evidence="1">HAT C-terminal dimerisation domain-containing protein</fullName>
    </recommendedName>
</protein>
<reference evidence="2 3" key="1">
    <citation type="submission" date="2016-03" db="EMBL/GenBank/DDBJ databases">
        <title>EvidentialGene: Evidence-directed Construction of Genes on Genomes.</title>
        <authorList>
            <person name="Gilbert D.G."/>
            <person name="Choi J.-H."/>
            <person name="Mockaitis K."/>
            <person name="Colbourne J."/>
            <person name="Pfrender M."/>
        </authorList>
    </citation>
    <scope>NUCLEOTIDE SEQUENCE [LARGE SCALE GENOMIC DNA]</scope>
    <source>
        <strain evidence="2 3">Xinb3</strain>
        <tissue evidence="2">Complete organism</tissue>
    </source>
</reference>
<dbReference type="SUPFAM" id="SSF53098">
    <property type="entry name" value="Ribonuclease H-like"/>
    <property type="match status" value="1"/>
</dbReference>
<dbReference type="Proteomes" id="UP000076858">
    <property type="component" value="Unassembled WGS sequence"/>
</dbReference>
<feature type="domain" description="HAT C-terminal dimerisation" evidence="1">
    <location>
        <begin position="74"/>
        <end position="121"/>
    </location>
</feature>
<evidence type="ECO:0000313" key="3">
    <source>
        <dbReference type="Proteomes" id="UP000076858"/>
    </source>
</evidence>
<dbReference type="EMBL" id="LRGB01002676">
    <property type="protein sequence ID" value="KZS06554.1"/>
    <property type="molecule type" value="Genomic_DNA"/>
</dbReference>
<proteinExistence type="predicted"/>
<dbReference type="OrthoDB" id="6382074at2759"/>
<name>A0A162D3X3_9CRUS</name>
<evidence type="ECO:0000259" key="1">
    <source>
        <dbReference type="Pfam" id="PF05699"/>
    </source>
</evidence>
<organism evidence="2 3">
    <name type="scientific">Daphnia magna</name>
    <dbReference type="NCBI Taxonomy" id="35525"/>
    <lineage>
        <taxon>Eukaryota</taxon>
        <taxon>Metazoa</taxon>
        <taxon>Ecdysozoa</taxon>
        <taxon>Arthropoda</taxon>
        <taxon>Crustacea</taxon>
        <taxon>Branchiopoda</taxon>
        <taxon>Diplostraca</taxon>
        <taxon>Cladocera</taxon>
        <taxon>Anomopoda</taxon>
        <taxon>Daphniidae</taxon>
        <taxon>Daphnia</taxon>
    </lineage>
</organism>
<gene>
    <name evidence="2" type="ORF">APZ42_029952</name>
</gene>
<dbReference type="InterPro" id="IPR008906">
    <property type="entry name" value="HATC_C_dom"/>
</dbReference>
<comment type="caution">
    <text evidence="2">The sequence shown here is derived from an EMBL/GenBank/DDBJ whole genome shotgun (WGS) entry which is preliminary data.</text>
</comment>
<accession>A0A162D3X3</accession>
<keyword evidence="3" id="KW-1185">Reference proteome</keyword>
<dbReference type="Pfam" id="PF05699">
    <property type="entry name" value="Dimer_Tnp_hAT"/>
    <property type="match status" value="1"/>
</dbReference>
<dbReference type="InterPro" id="IPR012337">
    <property type="entry name" value="RNaseH-like_sf"/>
</dbReference>
<dbReference type="GO" id="GO:0046983">
    <property type="term" value="F:protein dimerization activity"/>
    <property type="evidence" value="ECO:0007669"/>
    <property type="project" value="InterPro"/>
</dbReference>
<evidence type="ECO:0000313" key="2">
    <source>
        <dbReference type="EMBL" id="KZS06554.1"/>
    </source>
</evidence>
<dbReference type="AlphaFoldDB" id="A0A162D3X3"/>